<accession>A0A2P8I1L7</accession>
<evidence type="ECO:0000313" key="4">
    <source>
        <dbReference type="Proteomes" id="UP000241118"/>
    </source>
</evidence>
<dbReference type="PROSITE" id="PS51257">
    <property type="entry name" value="PROKAR_LIPOPROTEIN"/>
    <property type="match status" value="1"/>
</dbReference>
<feature type="region of interest" description="Disordered" evidence="1">
    <location>
        <begin position="67"/>
        <end position="104"/>
    </location>
</feature>
<dbReference type="RefSeq" id="WP_146174004.1">
    <property type="nucleotide sequence ID" value="NZ_PYAX01000013.1"/>
</dbReference>
<feature type="compositionally biased region" description="Polar residues" evidence="1">
    <location>
        <begin position="87"/>
        <end position="97"/>
    </location>
</feature>
<organism evidence="3 4">
    <name type="scientific">Saccharothrix carnea</name>
    <dbReference type="NCBI Taxonomy" id="1280637"/>
    <lineage>
        <taxon>Bacteria</taxon>
        <taxon>Bacillati</taxon>
        <taxon>Actinomycetota</taxon>
        <taxon>Actinomycetes</taxon>
        <taxon>Pseudonocardiales</taxon>
        <taxon>Pseudonocardiaceae</taxon>
        <taxon>Saccharothrix</taxon>
    </lineage>
</organism>
<comment type="caution">
    <text evidence="3">The sequence shown here is derived from an EMBL/GenBank/DDBJ whole genome shotgun (WGS) entry which is preliminary data.</text>
</comment>
<evidence type="ECO:0000313" key="3">
    <source>
        <dbReference type="EMBL" id="PSL52345.1"/>
    </source>
</evidence>
<protein>
    <submittedName>
        <fullName evidence="3">Uncharacterized protein</fullName>
    </submittedName>
</protein>
<gene>
    <name evidence="3" type="ORF">B0I31_11317</name>
</gene>
<evidence type="ECO:0000256" key="2">
    <source>
        <dbReference type="SAM" id="Phobius"/>
    </source>
</evidence>
<keyword evidence="2" id="KW-0472">Membrane</keyword>
<evidence type="ECO:0000256" key="1">
    <source>
        <dbReference type="SAM" id="MobiDB-lite"/>
    </source>
</evidence>
<feature type="transmembrane region" description="Helical" evidence="2">
    <location>
        <begin position="12"/>
        <end position="30"/>
    </location>
</feature>
<reference evidence="3 4" key="1">
    <citation type="submission" date="2018-03" db="EMBL/GenBank/DDBJ databases">
        <title>Genomic Encyclopedia of Type Strains, Phase III (KMG-III): the genomes of soil and plant-associated and newly described type strains.</title>
        <authorList>
            <person name="Whitman W."/>
        </authorList>
    </citation>
    <scope>NUCLEOTIDE SEQUENCE [LARGE SCALE GENOMIC DNA]</scope>
    <source>
        <strain evidence="3 4">CGMCC 4.7097</strain>
    </source>
</reference>
<dbReference type="EMBL" id="PYAX01000013">
    <property type="protein sequence ID" value="PSL52345.1"/>
    <property type="molecule type" value="Genomic_DNA"/>
</dbReference>
<dbReference type="AlphaFoldDB" id="A0A2P8I1L7"/>
<proteinExistence type="predicted"/>
<keyword evidence="2" id="KW-0812">Transmembrane</keyword>
<keyword evidence="4" id="KW-1185">Reference proteome</keyword>
<dbReference type="Proteomes" id="UP000241118">
    <property type="component" value="Unassembled WGS sequence"/>
</dbReference>
<name>A0A2P8I1L7_SACCR</name>
<sequence length="142" mass="15684">MKARLARSLISPLLYFSGWLFSVACGWMWWYSSAWLPSAAAEMPMLPHQSLAPASLATRKLRKKYGLPTVRPARSSGPIDTPPVTPRLSSSRRTGSSVRAAGMSCPSRVSVDPLHRLRIVATRNQKRMASAVQAAPDVRLRR</sequence>
<keyword evidence="2" id="KW-1133">Transmembrane helix</keyword>